<dbReference type="Pfam" id="PF12802">
    <property type="entry name" value="MarR_2"/>
    <property type="match status" value="1"/>
</dbReference>
<dbReference type="RefSeq" id="WP_308474352.1">
    <property type="nucleotide sequence ID" value="NZ_OY726394.1"/>
</dbReference>
<keyword evidence="4" id="KW-1185">Reference proteome</keyword>
<feature type="domain" description="HTH marR-type" evidence="2">
    <location>
        <begin position="21"/>
        <end position="157"/>
    </location>
</feature>
<dbReference type="SUPFAM" id="SSF46785">
    <property type="entry name" value="Winged helix' DNA-binding domain"/>
    <property type="match status" value="1"/>
</dbReference>
<gene>
    <name evidence="3" type="ORF">MU0083_003693</name>
</gene>
<dbReference type="PROSITE" id="PS50995">
    <property type="entry name" value="HTH_MARR_2"/>
    <property type="match status" value="1"/>
</dbReference>
<accession>A0ABM9LVH9</accession>
<dbReference type="Proteomes" id="UP001190336">
    <property type="component" value="Chromosome"/>
</dbReference>
<organism evidence="3 4">
    <name type="scientific">[Mycobacterium] kokjensenii</name>
    <dbReference type="NCBI Taxonomy" id="3064287"/>
    <lineage>
        <taxon>Bacteria</taxon>
        <taxon>Bacillati</taxon>
        <taxon>Actinomycetota</taxon>
        <taxon>Actinomycetes</taxon>
        <taxon>Mycobacteriales</taxon>
        <taxon>Mycobacteriaceae</taxon>
        <taxon>Mycolicibacter</taxon>
    </lineage>
</organism>
<evidence type="ECO:0000313" key="3">
    <source>
        <dbReference type="EMBL" id="CAJ1505433.1"/>
    </source>
</evidence>
<evidence type="ECO:0000259" key="2">
    <source>
        <dbReference type="PROSITE" id="PS50995"/>
    </source>
</evidence>
<dbReference type="InterPro" id="IPR000835">
    <property type="entry name" value="HTH_MarR-typ"/>
</dbReference>
<dbReference type="PANTHER" id="PTHR33164">
    <property type="entry name" value="TRANSCRIPTIONAL REGULATOR, MARR FAMILY"/>
    <property type="match status" value="1"/>
</dbReference>
<evidence type="ECO:0000313" key="4">
    <source>
        <dbReference type="Proteomes" id="UP001190336"/>
    </source>
</evidence>
<dbReference type="InterPro" id="IPR036390">
    <property type="entry name" value="WH_DNA-bd_sf"/>
</dbReference>
<dbReference type="Gene3D" id="1.10.10.10">
    <property type="entry name" value="Winged helix-like DNA-binding domain superfamily/Winged helix DNA-binding domain"/>
    <property type="match status" value="1"/>
</dbReference>
<dbReference type="SMART" id="SM00347">
    <property type="entry name" value="HTH_MARR"/>
    <property type="match status" value="1"/>
</dbReference>
<dbReference type="PANTHER" id="PTHR33164:SF99">
    <property type="entry name" value="MARR FAMILY REGULATORY PROTEIN"/>
    <property type="match status" value="1"/>
</dbReference>
<reference evidence="3 4" key="1">
    <citation type="submission" date="2023-08" db="EMBL/GenBank/DDBJ databases">
        <authorList>
            <person name="Folkvardsen B D."/>
            <person name="Norman A."/>
        </authorList>
    </citation>
    <scope>NUCLEOTIDE SEQUENCE [LARGE SCALE GENOMIC DNA]</scope>
    <source>
        <strain evidence="3 4">Mu0083</strain>
    </source>
</reference>
<sequence>MGRRTAIERAIWELPALDPAEGACVQLFMESSLRLFAALNHRLITEHGLPLFGVLVLDLLARSASGSVRMGDIAEEFAMAPSRVTQLITRLEARGLVARRQHPGDRRAVLACITDEGRGLHRPAVATYARAIRVHYLERLSRPQAIALGDVCRRTGAQMRPAGARRTRHSTTGIPAVTV</sequence>
<evidence type="ECO:0000256" key="1">
    <source>
        <dbReference type="SAM" id="MobiDB-lite"/>
    </source>
</evidence>
<feature type="region of interest" description="Disordered" evidence="1">
    <location>
        <begin position="158"/>
        <end position="179"/>
    </location>
</feature>
<proteinExistence type="predicted"/>
<protein>
    <submittedName>
        <fullName evidence="3">MarR family transcriptional regulator</fullName>
    </submittedName>
</protein>
<dbReference type="InterPro" id="IPR036388">
    <property type="entry name" value="WH-like_DNA-bd_sf"/>
</dbReference>
<name>A0ABM9LVH9_9MYCO</name>
<dbReference type="EMBL" id="OY726394">
    <property type="protein sequence ID" value="CAJ1505433.1"/>
    <property type="molecule type" value="Genomic_DNA"/>
</dbReference>
<dbReference type="InterPro" id="IPR039422">
    <property type="entry name" value="MarR/SlyA-like"/>
</dbReference>